<comment type="caution">
    <text evidence="4">The sequence shown here is derived from an EMBL/GenBank/DDBJ whole genome shotgun (WGS) entry which is preliminary data.</text>
</comment>
<evidence type="ECO:0000256" key="2">
    <source>
        <dbReference type="SAM" id="Phobius"/>
    </source>
</evidence>
<dbReference type="InterPro" id="IPR032675">
    <property type="entry name" value="LRR_dom_sf"/>
</dbReference>
<feature type="region of interest" description="Disordered" evidence="1">
    <location>
        <begin position="382"/>
        <end position="404"/>
    </location>
</feature>
<accession>A0A2S8FWM5</accession>
<reference evidence="4 5" key="1">
    <citation type="submission" date="2018-02" db="EMBL/GenBank/DDBJ databases">
        <title>Comparative genomes isolates from brazilian mangrove.</title>
        <authorList>
            <person name="Araujo J.E."/>
            <person name="Taketani R.G."/>
            <person name="Silva M.C.P."/>
            <person name="Loureco M.V."/>
            <person name="Andreote F.D."/>
        </authorList>
    </citation>
    <scope>NUCLEOTIDE SEQUENCE [LARGE SCALE GENOMIC DNA]</scope>
    <source>
        <strain evidence="4 5">NAP PRIS-MGV</strain>
    </source>
</reference>
<dbReference type="AlphaFoldDB" id="A0A2S8FWM5"/>
<dbReference type="OrthoDB" id="232968at2"/>
<evidence type="ECO:0000259" key="3">
    <source>
        <dbReference type="Pfam" id="PF24758"/>
    </source>
</evidence>
<keyword evidence="2" id="KW-0472">Membrane</keyword>
<feature type="transmembrane region" description="Helical" evidence="2">
    <location>
        <begin position="21"/>
        <end position="43"/>
    </location>
</feature>
<proteinExistence type="predicted"/>
<feature type="domain" description="F-box/LRR-repeat protein 15/At3g58940/PEG3-like LRR" evidence="3">
    <location>
        <begin position="156"/>
        <end position="238"/>
    </location>
</feature>
<dbReference type="Proteomes" id="UP000239388">
    <property type="component" value="Unassembled WGS sequence"/>
</dbReference>
<dbReference type="InterPro" id="IPR055411">
    <property type="entry name" value="LRR_FXL15/At3g58940/PEG3-like"/>
</dbReference>
<name>A0A2S8FWM5_9BACT</name>
<dbReference type="Gene3D" id="3.80.10.10">
    <property type="entry name" value="Ribonuclease Inhibitor"/>
    <property type="match status" value="2"/>
</dbReference>
<dbReference type="EMBL" id="PUIB01000012">
    <property type="protein sequence ID" value="PQO36581.1"/>
    <property type="molecule type" value="Genomic_DNA"/>
</dbReference>
<evidence type="ECO:0000313" key="5">
    <source>
        <dbReference type="Proteomes" id="UP000239388"/>
    </source>
</evidence>
<keyword evidence="2" id="KW-0812">Transmembrane</keyword>
<sequence>MVENNRVPAEPGKKLRPKRHWLRFSVRGLLLFTFVICCLLGWIGRDVYRAHAEGSLAHAIKLNGGTTRYDYIYEVPPPPNLCFVSIKLKKKEPKGHWLARKILGENIYSYVTIVNLRRAADPNQVLPRIATFSRLEKLSLAEAALTDESVDAISQLRQLRELYLESIELSPQQMRKLAAINSLETLYFTGSFATDDVLEQVAHFKNLQEITLRDTAITNRALQSLARVPGLKRIEIDNAKQVTNEGLVPLVQLSELESFDAYGTRLTNFCARTLAKMPALKKAWISVRDPKVDFGEYRSYDLSPIDGCDRSLSICDSNIHLRTRYPYSGQSASPPQPPLLCVAYAFCCGSGQLAIPPQPPPARTLPTLDEPLPEAFADVYNDPFVPADAKGKTTESRETKDPVQ</sequence>
<gene>
    <name evidence="4" type="ORF">C5Y98_11335</name>
</gene>
<organism evidence="4 5">
    <name type="scientific">Blastopirellula marina</name>
    <dbReference type="NCBI Taxonomy" id="124"/>
    <lineage>
        <taxon>Bacteria</taxon>
        <taxon>Pseudomonadati</taxon>
        <taxon>Planctomycetota</taxon>
        <taxon>Planctomycetia</taxon>
        <taxon>Pirellulales</taxon>
        <taxon>Pirellulaceae</taxon>
        <taxon>Blastopirellula</taxon>
    </lineage>
</organism>
<protein>
    <recommendedName>
        <fullName evidence="3">F-box/LRR-repeat protein 15/At3g58940/PEG3-like LRR domain-containing protein</fullName>
    </recommendedName>
</protein>
<dbReference type="SUPFAM" id="SSF52047">
    <property type="entry name" value="RNI-like"/>
    <property type="match status" value="1"/>
</dbReference>
<feature type="compositionally biased region" description="Basic and acidic residues" evidence="1">
    <location>
        <begin position="389"/>
        <end position="404"/>
    </location>
</feature>
<evidence type="ECO:0000313" key="4">
    <source>
        <dbReference type="EMBL" id="PQO36581.1"/>
    </source>
</evidence>
<keyword evidence="2" id="KW-1133">Transmembrane helix</keyword>
<dbReference type="Pfam" id="PF24758">
    <property type="entry name" value="LRR_At5g56370"/>
    <property type="match status" value="1"/>
</dbReference>
<dbReference type="RefSeq" id="WP_105354266.1">
    <property type="nucleotide sequence ID" value="NZ_PUIB01000012.1"/>
</dbReference>
<evidence type="ECO:0000256" key="1">
    <source>
        <dbReference type="SAM" id="MobiDB-lite"/>
    </source>
</evidence>